<dbReference type="EMBL" id="CAJOAY010004877">
    <property type="protein sequence ID" value="CAF4086513.1"/>
    <property type="molecule type" value="Genomic_DNA"/>
</dbReference>
<dbReference type="Proteomes" id="UP000663881">
    <property type="component" value="Unassembled WGS sequence"/>
</dbReference>
<keyword evidence="1" id="KW-0175">Coiled coil</keyword>
<evidence type="ECO:0000313" key="2">
    <source>
        <dbReference type="EMBL" id="CAF4086513.1"/>
    </source>
</evidence>
<sequence>MKGRIREFKETLNQRDQQLKNLESLVTKLMLDLAKHEAHEEALKKLKNLN</sequence>
<reference evidence="2" key="1">
    <citation type="submission" date="2021-02" db="EMBL/GenBank/DDBJ databases">
        <authorList>
            <person name="Nowell W R."/>
        </authorList>
    </citation>
    <scope>NUCLEOTIDE SEQUENCE</scope>
</reference>
<feature type="coiled-coil region" evidence="1">
    <location>
        <begin position="5"/>
        <end position="39"/>
    </location>
</feature>
<dbReference type="AlphaFoldDB" id="A0A819UC70"/>
<feature type="non-terminal residue" evidence="2">
    <location>
        <position position="50"/>
    </location>
</feature>
<gene>
    <name evidence="2" type="ORF">OKA104_LOCUS34888</name>
</gene>
<comment type="caution">
    <text evidence="2">The sequence shown here is derived from an EMBL/GenBank/DDBJ whole genome shotgun (WGS) entry which is preliminary data.</text>
</comment>
<accession>A0A819UC70</accession>
<proteinExistence type="predicted"/>
<evidence type="ECO:0000313" key="3">
    <source>
        <dbReference type="Proteomes" id="UP000663881"/>
    </source>
</evidence>
<evidence type="ECO:0000256" key="1">
    <source>
        <dbReference type="SAM" id="Coils"/>
    </source>
</evidence>
<protein>
    <submittedName>
        <fullName evidence="2">Uncharacterized protein</fullName>
    </submittedName>
</protein>
<name>A0A819UC70_9BILA</name>
<organism evidence="2 3">
    <name type="scientific">Adineta steineri</name>
    <dbReference type="NCBI Taxonomy" id="433720"/>
    <lineage>
        <taxon>Eukaryota</taxon>
        <taxon>Metazoa</taxon>
        <taxon>Spiralia</taxon>
        <taxon>Gnathifera</taxon>
        <taxon>Rotifera</taxon>
        <taxon>Eurotatoria</taxon>
        <taxon>Bdelloidea</taxon>
        <taxon>Adinetida</taxon>
        <taxon>Adinetidae</taxon>
        <taxon>Adineta</taxon>
    </lineage>
</organism>